<reference evidence="2" key="1">
    <citation type="journal article" date="2019" name="Int. J. Syst. Evol. Microbiol.">
        <title>The Global Catalogue of Microorganisms (GCM) 10K type strain sequencing project: providing services to taxonomists for standard genome sequencing and annotation.</title>
        <authorList>
            <consortium name="The Broad Institute Genomics Platform"/>
            <consortium name="The Broad Institute Genome Sequencing Center for Infectious Disease"/>
            <person name="Wu L."/>
            <person name="Ma J."/>
        </authorList>
    </citation>
    <scope>NUCLEOTIDE SEQUENCE [LARGE SCALE GENOMIC DNA]</scope>
    <source>
        <strain evidence="2">JCM 18326</strain>
    </source>
</reference>
<dbReference type="PANTHER" id="PTHR43190">
    <property type="entry name" value="N-ACETYL-D-GLUCOSAMINE KINASE"/>
    <property type="match status" value="1"/>
</dbReference>
<protein>
    <submittedName>
        <fullName evidence="1">ATPase</fullName>
    </submittedName>
</protein>
<comment type="caution">
    <text evidence="1">The sequence shown here is derived from an EMBL/GenBank/DDBJ whole genome shotgun (WGS) entry which is preliminary data.</text>
</comment>
<evidence type="ECO:0000313" key="2">
    <source>
        <dbReference type="Proteomes" id="UP001500298"/>
    </source>
</evidence>
<dbReference type="CDD" id="cd24079">
    <property type="entry name" value="ASKHA_NBD_PG1100-like"/>
    <property type="match status" value="1"/>
</dbReference>
<dbReference type="Gene3D" id="1.10.720.160">
    <property type="match status" value="1"/>
</dbReference>
<name>A0ABP9D3P8_9BACT</name>
<proteinExistence type="predicted"/>
<dbReference type="SUPFAM" id="SSF53067">
    <property type="entry name" value="Actin-like ATPase domain"/>
    <property type="match status" value="2"/>
</dbReference>
<sequence>MILIADSGSTKTQWVVLDPKTKQITKEFTTKGLNPYFWESTAFVTYLQETLPSVKEVQHLFFYGAGCGLEKQAEWVKTHLSKALEIPHIEVFSDMLGAARGLFLDRPGIACIMGTGTNSCLYDGTQIIKTVPSIGYILGDWGSGAVLGKEFIGLLLTHQLPRKVEDAFHQEYHLQKVDILNNLYRKAYPNRFLASFTHFIYKHIEVEVIEKMVRENFRLFFSYFVKTYEETEHSVIFPVHIVGSVAFYFQDLLREEGEAMGIDIQRIQVSPMEGLITFHLK</sequence>
<dbReference type="RefSeq" id="WP_345368621.1">
    <property type="nucleotide sequence ID" value="NZ_BAABJX010000005.1"/>
</dbReference>
<dbReference type="EMBL" id="BAABJX010000005">
    <property type="protein sequence ID" value="GAA4821789.1"/>
    <property type="molecule type" value="Genomic_DNA"/>
</dbReference>
<dbReference type="InterPro" id="IPR052519">
    <property type="entry name" value="Euk-type_GlcNAc_Kinase"/>
</dbReference>
<keyword evidence="2" id="KW-1185">Reference proteome</keyword>
<gene>
    <name evidence="1" type="ORF">GCM10023331_02720</name>
</gene>
<evidence type="ECO:0000313" key="1">
    <source>
        <dbReference type="EMBL" id="GAA4821789.1"/>
    </source>
</evidence>
<dbReference type="InterPro" id="IPR043129">
    <property type="entry name" value="ATPase_NBD"/>
</dbReference>
<dbReference type="Proteomes" id="UP001500298">
    <property type="component" value="Unassembled WGS sequence"/>
</dbReference>
<dbReference type="PANTHER" id="PTHR43190:SF3">
    <property type="entry name" value="N-ACETYL-D-GLUCOSAMINE KINASE"/>
    <property type="match status" value="1"/>
</dbReference>
<accession>A0ABP9D3P8</accession>
<dbReference type="Gene3D" id="3.30.420.40">
    <property type="match status" value="2"/>
</dbReference>
<organism evidence="1 2">
    <name type="scientific">Algivirga pacifica</name>
    <dbReference type="NCBI Taxonomy" id="1162670"/>
    <lineage>
        <taxon>Bacteria</taxon>
        <taxon>Pseudomonadati</taxon>
        <taxon>Bacteroidota</taxon>
        <taxon>Cytophagia</taxon>
        <taxon>Cytophagales</taxon>
        <taxon>Flammeovirgaceae</taxon>
        <taxon>Algivirga</taxon>
    </lineage>
</organism>